<evidence type="ECO:0000313" key="2">
    <source>
        <dbReference type="Proteomes" id="UP000481421"/>
    </source>
</evidence>
<comment type="caution">
    <text evidence="1">The sequence shown here is derived from an EMBL/GenBank/DDBJ whole genome shotgun (WGS) entry which is preliminary data.</text>
</comment>
<keyword evidence="2" id="KW-1185">Reference proteome</keyword>
<dbReference type="Proteomes" id="UP000481421">
    <property type="component" value="Unassembled WGS sequence"/>
</dbReference>
<gene>
    <name evidence="1" type="ORF">G3572_15455</name>
</gene>
<evidence type="ECO:0008006" key="3">
    <source>
        <dbReference type="Google" id="ProtNLM"/>
    </source>
</evidence>
<accession>A0A6B3RRZ6</accession>
<dbReference type="AlphaFoldDB" id="A0A6B3RRZ6"/>
<organism evidence="1 2">
    <name type="scientific">Pseudotabrizicola algicola</name>
    <dbReference type="NCBI Taxonomy" id="2709381"/>
    <lineage>
        <taxon>Bacteria</taxon>
        <taxon>Pseudomonadati</taxon>
        <taxon>Pseudomonadota</taxon>
        <taxon>Alphaproteobacteria</taxon>
        <taxon>Rhodobacterales</taxon>
        <taxon>Paracoccaceae</taxon>
        <taxon>Pseudotabrizicola</taxon>
    </lineage>
</organism>
<dbReference type="EMBL" id="JAAIKE010000005">
    <property type="protein sequence ID" value="NEX47608.1"/>
    <property type="molecule type" value="Genomic_DNA"/>
</dbReference>
<sequence length="133" mass="13484">MTALTKNAPRTRVGEGKRFRDPVAASMRIFAGSMVALNAAGNAVKAIPTATRVRGVALAEVDNSDGAAGAASVDIERGPFLFANDTTNAVTRVHIGGTVYVVDDNTVGSASAGTIAAGKCLDVTPEGVVVEIL</sequence>
<name>A0A6B3RRZ6_9RHOB</name>
<evidence type="ECO:0000313" key="1">
    <source>
        <dbReference type="EMBL" id="NEX47608.1"/>
    </source>
</evidence>
<dbReference type="RefSeq" id="WP_164613503.1">
    <property type="nucleotide sequence ID" value="NZ_JAAIKE010000005.1"/>
</dbReference>
<reference evidence="1 2" key="1">
    <citation type="submission" date="2020-02" db="EMBL/GenBank/DDBJ databases">
        <title>Rhodobacter algicola sp. nov., isolated from microalga culture.</title>
        <authorList>
            <person name="Park C.-Y."/>
        </authorList>
    </citation>
    <scope>NUCLEOTIDE SEQUENCE [LARGE SCALE GENOMIC DNA]</scope>
    <source>
        <strain evidence="1 2">ETT8</strain>
    </source>
</reference>
<protein>
    <recommendedName>
        <fullName evidence="3">DUF2190 family protein</fullName>
    </recommendedName>
</protein>
<proteinExistence type="predicted"/>